<evidence type="ECO:0000313" key="2">
    <source>
        <dbReference type="Proteomes" id="UP000599024"/>
    </source>
</evidence>
<dbReference type="Proteomes" id="UP000599024">
    <property type="component" value="Unassembled WGS sequence"/>
</dbReference>
<name>A0A8J6N7V9_9BACT</name>
<proteinExistence type="predicted"/>
<evidence type="ECO:0008006" key="3">
    <source>
        <dbReference type="Google" id="ProtNLM"/>
    </source>
</evidence>
<dbReference type="AlphaFoldDB" id="A0A8J6N7V9"/>
<protein>
    <recommendedName>
        <fullName evidence="3">Biotin attachment protein</fullName>
    </recommendedName>
</protein>
<gene>
    <name evidence="1" type="ORF">H8E79_00075</name>
</gene>
<dbReference type="EMBL" id="JACNLK010000004">
    <property type="protein sequence ID" value="MBC8207555.1"/>
    <property type="molecule type" value="Genomic_DNA"/>
</dbReference>
<accession>A0A8J6N7V9</accession>
<comment type="caution">
    <text evidence="1">The sequence shown here is derived from an EMBL/GenBank/DDBJ whole genome shotgun (WGS) entry which is preliminary data.</text>
</comment>
<sequence length="112" mass="12648">ILKEVRDLFYAPERAKYFFSLDIQSRIDKKGARAIVIRPGDEIIIMSLMKRDTPVYYDGKAGVIYSVYFEPGVSVDQGAPLIGVCSEEKLLLVQKIITKVKADWDKFGESGE</sequence>
<organism evidence="1 2">
    <name type="scientific">Candidatus Desulfatifera sulfidica</name>
    <dbReference type="NCBI Taxonomy" id="2841691"/>
    <lineage>
        <taxon>Bacteria</taxon>
        <taxon>Pseudomonadati</taxon>
        <taxon>Thermodesulfobacteriota</taxon>
        <taxon>Desulfobulbia</taxon>
        <taxon>Desulfobulbales</taxon>
        <taxon>Desulfobulbaceae</taxon>
        <taxon>Candidatus Desulfatifera</taxon>
    </lineage>
</organism>
<feature type="non-terminal residue" evidence="1">
    <location>
        <position position="1"/>
    </location>
</feature>
<reference evidence="1 2" key="1">
    <citation type="submission" date="2020-08" db="EMBL/GenBank/DDBJ databases">
        <title>Bridging the membrane lipid divide: bacteria of the FCB group superphylum have the potential to synthesize archaeal ether lipids.</title>
        <authorList>
            <person name="Villanueva L."/>
            <person name="Von Meijenfeldt F.A.B."/>
            <person name="Westbye A.B."/>
            <person name="Yadav S."/>
            <person name="Hopmans E.C."/>
            <person name="Dutilh B.E."/>
            <person name="Sinninghe Damste J.S."/>
        </authorList>
    </citation>
    <scope>NUCLEOTIDE SEQUENCE [LARGE SCALE GENOMIC DNA]</scope>
    <source>
        <strain evidence="1">NIOZ-UU81</strain>
    </source>
</reference>
<evidence type="ECO:0000313" key="1">
    <source>
        <dbReference type="EMBL" id="MBC8207555.1"/>
    </source>
</evidence>
<dbReference type="Gene3D" id="2.40.50.100">
    <property type="match status" value="1"/>
</dbReference>